<reference evidence="1" key="1">
    <citation type="submission" date="2023-03" db="EMBL/GenBank/DDBJ databases">
        <title>Chromosome-level genomes of two armyworms, Mythimna separata and Mythimna loreyi, provide insights into the biosynthesis and reception of sex pheromones.</title>
        <authorList>
            <person name="Zhao H."/>
        </authorList>
    </citation>
    <scope>NUCLEOTIDE SEQUENCE</scope>
    <source>
        <strain evidence="1">BeijingLab</strain>
    </source>
</reference>
<proteinExistence type="predicted"/>
<evidence type="ECO:0000313" key="1">
    <source>
        <dbReference type="EMBL" id="KAJ8714925.1"/>
    </source>
</evidence>
<evidence type="ECO:0000313" key="2">
    <source>
        <dbReference type="Proteomes" id="UP001231649"/>
    </source>
</evidence>
<dbReference type="Proteomes" id="UP001231649">
    <property type="component" value="Chromosome 17"/>
</dbReference>
<comment type="caution">
    <text evidence="1">The sequence shown here is derived from an EMBL/GenBank/DDBJ whole genome shotgun (WGS) entry which is preliminary data.</text>
</comment>
<keyword evidence="2" id="KW-1185">Reference proteome</keyword>
<name>A0ACC2QE19_9NEOP</name>
<dbReference type="EMBL" id="CM056793">
    <property type="protein sequence ID" value="KAJ8714925.1"/>
    <property type="molecule type" value="Genomic_DNA"/>
</dbReference>
<sequence length="560" mass="64636">MMIILGHLILQKINKHPQTSKNKGTLSPTCLHTTTIMKTALCLVVLVMVATLAAALEDGETFEDSGRRRLCGKRLTRTLAFACSLSDIEPVTHPTKRRSVRSVAEHCCFSTLDRHYLFDILTMNNYVPVRKIIKIVSAQRNPRLERRSSLQDCFDSPGARRRSRCNPWMVLFFLLSAVIYVYCHRAHYLPPLNGRIFFTKIRSETPNGKIKIAIDATQMKKPPVLPLAKPNTAVTVETTTRTQTTTSGDFYKSNLLKPGSDIKPRVHPAVRDLPVCFMKKPYPKFELKMKSINLDQENIYPMVTKGGSYHPADCKSKFKVGIIVPYRERVRNLGIFLNNIHPFLMRQKLDYQIFVIEQHGTELFNKGRLLNAGFNEMMKFNTFHCVVFHDLDLLPMHESILYSCPTLPRHMCARVNDTEMRKYDQRYKFHNLFGGVVSMTRDQFERANGFSNLYFGWGGEDNDLFWRLIAAGYPVVRYNSSVGVYLVLPHYRESANPFRHHLLSRAVERYRVDGLSDSEYYVVSTKFRPLCTHIVVNINPRDDNITNLNRKWSEPGYKFH</sequence>
<accession>A0ACC2QE19</accession>
<protein>
    <submittedName>
        <fullName evidence="1">Uncharacterized protein</fullName>
    </submittedName>
</protein>
<organism evidence="1 2">
    <name type="scientific">Mythimna loreyi</name>
    <dbReference type="NCBI Taxonomy" id="667449"/>
    <lineage>
        <taxon>Eukaryota</taxon>
        <taxon>Metazoa</taxon>
        <taxon>Ecdysozoa</taxon>
        <taxon>Arthropoda</taxon>
        <taxon>Hexapoda</taxon>
        <taxon>Insecta</taxon>
        <taxon>Pterygota</taxon>
        <taxon>Neoptera</taxon>
        <taxon>Endopterygota</taxon>
        <taxon>Lepidoptera</taxon>
        <taxon>Glossata</taxon>
        <taxon>Ditrysia</taxon>
        <taxon>Noctuoidea</taxon>
        <taxon>Noctuidae</taxon>
        <taxon>Noctuinae</taxon>
        <taxon>Hadenini</taxon>
        <taxon>Mythimna</taxon>
    </lineage>
</organism>
<gene>
    <name evidence="1" type="ORF">PYW08_004906</name>
</gene>